<keyword evidence="2 4" id="KW-0479">Metal-binding</keyword>
<evidence type="ECO:0000259" key="6">
    <source>
        <dbReference type="PROSITE" id="PS51007"/>
    </source>
</evidence>
<sequence>MTILRVFALTAFCIAAISSYAQHKTTKTAVKPKATLSASIAAGQKVYSQYCISCHQADGGGVQHMNPPLIKTTYVLGDKGRIIKIVLNGFSEDVDINGESYSNTMPSFDNLKDQEIADVLTYVRNSFTNKASAVKVSEVTALRKKK</sequence>
<dbReference type="Proteomes" id="UP000638732">
    <property type="component" value="Unassembled WGS sequence"/>
</dbReference>
<dbReference type="PROSITE" id="PS51007">
    <property type="entry name" value="CYTC"/>
    <property type="match status" value="1"/>
</dbReference>
<dbReference type="GO" id="GO:0020037">
    <property type="term" value="F:heme binding"/>
    <property type="evidence" value="ECO:0007669"/>
    <property type="project" value="InterPro"/>
</dbReference>
<dbReference type="Pfam" id="PF00034">
    <property type="entry name" value="Cytochrom_C"/>
    <property type="match status" value="1"/>
</dbReference>
<dbReference type="InterPro" id="IPR051459">
    <property type="entry name" value="Cytochrome_c-type_DH"/>
</dbReference>
<dbReference type="GO" id="GO:0009055">
    <property type="term" value="F:electron transfer activity"/>
    <property type="evidence" value="ECO:0007669"/>
    <property type="project" value="InterPro"/>
</dbReference>
<name>A0A965ZLV0_9SPHI</name>
<dbReference type="RefSeq" id="WP_166587963.1">
    <property type="nucleotide sequence ID" value="NZ_WWEO01000045.1"/>
</dbReference>
<protein>
    <submittedName>
        <fullName evidence="7">C-type cytochrome</fullName>
    </submittedName>
</protein>
<keyword evidence="3 4" id="KW-0408">Iron</keyword>
<dbReference type="SUPFAM" id="SSF46626">
    <property type="entry name" value="Cytochrome c"/>
    <property type="match status" value="1"/>
</dbReference>
<feature type="chain" id="PRO_5036936750" evidence="5">
    <location>
        <begin position="24"/>
        <end position="146"/>
    </location>
</feature>
<feature type="signal peptide" evidence="5">
    <location>
        <begin position="1"/>
        <end position="23"/>
    </location>
</feature>
<evidence type="ECO:0000313" key="8">
    <source>
        <dbReference type="Proteomes" id="UP000638732"/>
    </source>
</evidence>
<dbReference type="InterPro" id="IPR009056">
    <property type="entry name" value="Cyt_c-like_dom"/>
</dbReference>
<organism evidence="7 8">
    <name type="scientific">Mucilaginibacter agri</name>
    <dbReference type="NCBI Taxonomy" id="2695265"/>
    <lineage>
        <taxon>Bacteria</taxon>
        <taxon>Pseudomonadati</taxon>
        <taxon>Bacteroidota</taxon>
        <taxon>Sphingobacteriia</taxon>
        <taxon>Sphingobacteriales</taxon>
        <taxon>Sphingobacteriaceae</taxon>
        <taxon>Mucilaginibacter</taxon>
    </lineage>
</organism>
<evidence type="ECO:0000256" key="3">
    <source>
        <dbReference type="ARBA" id="ARBA00023004"/>
    </source>
</evidence>
<reference evidence="7" key="2">
    <citation type="submission" date="2020-10" db="EMBL/GenBank/DDBJ databases">
        <title>Mucilaginibacter sp. nov., isolated from soil.</title>
        <authorList>
            <person name="Jeon C.O."/>
        </authorList>
    </citation>
    <scope>NUCLEOTIDE SEQUENCE</scope>
    <source>
        <strain evidence="7">R11</strain>
    </source>
</reference>
<accession>A0A965ZLV0</accession>
<gene>
    <name evidence="7" type="ORF">GSY63_21690</name>
</gene>
<evidence type="ECO:0000256" key="5">
    <source>
        <dbReference type="SAM" id="SignalP"/>
    </source>
</evidence>
<evidence type="ECO:0000256" key="1">
    <source>
        <dbReference type="ARBA" id="ARBA00022617"/>
    </source>
</evidence>
<dbReference type="AlphaFoldDB" id="A0A965ZLV0"/>
<dbReference type="Gene3D" id="1.10.760.10">
    <property type="entry name" value="Cytochrome c-like domain"/>
    <property type="match status" value="1"/>
</dbReference>
<evidence type="ECO:0000256" key="4">
    <source>
        <dbReference type="PROSITE-ProRule" id="PRU00433"/>
    </source>
</evidence>
<comment type="caution">
    <text evidence="7">The sequence shown here is derived from an EMBL/GenBank/DDBJ whole genome shotgun (WGS) entry which is preliminary data.</text>
</comment>
<keyword evidence="1 4" id="KW-0349">Heme</keyword>
<dbReference type="InterPro" id="IPR036909">
    <property type="entry name" value="Cyt_c-like_dom_sf"/>
</dbReference>
<evidence type="ECO:0000256" key="2">
    <source>
        <dbReference type="ARBA" id="ARBA00022723"/>
    </source>
</evidence>
<keyword evidence="8" id="KW-1185">Reference proteome</keyword>
<feature type="domain" description="Cytochrome c" evidence="6">
    <location>
        <begin position="38"/>
        <end position="127"/>
    </location>
</feature>
<dbReference type="GO" id="GO:0046872">
    <property type="term" value="F:metal ion binding"/>
    <property type="evidence" value="ECO:0007669"/>
    <property type="project" value="UniProtKB-KW"/>
</dbReference>
<dbReference type="PANTHER" id="PTHR35008">
    <property type="entry name" value="BLL4482 PROTEIN-RELATED"/>
    <property type="match status" value="1"/>
</dbReference>
<proteinExistence type="predicted"/>
<dbReference type="EMBL" id="WWEO01000045">
    <property type="protein sequence ID" value="NCD71991.1"/>
    <property type="molecule type" value="Genomic_DNA"/>
</dbReference>
<evidence type="ECO:0000313" key="7">
    <source>
        <dbReference type="EMBL" id="NCD71991.1"/>
    </source>
</evidence>
<reference evidence="7" key="1">
    <citation type="submission" date="2020-01" db="EMBL/GenBank/DDBJ databases">
        <authorList>
            <person name="Seo Y.L."/>
        </authorList>
    </citation>
    <scope>NUCLEOTIDE SEQUENCE</scope>
    <source>
        <strain evidence="7">R11</strain>
    </source>
</reference>
<keyword evidence="5" id="KW-0732">Signal</keyword>
<dbReference type="PANTHER" id="PTHR35008:SF8">
    <property type="entry name" value="ALCOHOL DEHYDROGENASE CYTOCHROME C SUBUNIT"/>
    <property type="match status" value="1"/>
</dbReference>